<evidence type="ECO:0000313" key="1">
    <source>
        <dbReference type="EMBL" id="ACS89146.1"/>
    </source>
</evidence>
<name>C6A0K1_THESM</name>
<reference evidence="1 2" key="1">
    <citation type="journal article" date="2009" name="Appl. Environ. Microbiol.">
        <title>Metabolic versatility and indigenous origin of the archaeon Thermococcus sibiricus, isolated from a siberian oil reservoir, as revealed by genome analysis.</title>
        <authorList>
            <person name="Mardanov A.V."/>
            <person name="Ravin N.V."/>
            <person name="Svetlitchnyi V.A."/>
            <person name="Beletsky A.V."/>
            <person name="Miroshnichenko M.L."/>
            <person name="Bonch-Osmolovskaya E.A."/>
            <person name="Skryabin K.G."/>
        </authorList>
    </citation>
    <scope>NUCLEOTIDE SEQUENCE [LARGE SCALE GENOMIC DNA]</scope>
    <source>
        <strain evidence="2">DSM 12597 / MM 739</strain>
    </source>
</reference>
<dbReference type="eggNOG" id="arCOG11266">
    <property type="taxonomic scope" value="Archaea"/>
</dbReference>
<evidence type="ECO:0000313" key="2">
    <source>
        <dbReference type="Proteomes" id="UP000009079"/>
    </source>
</evidence>
<gene>
    <name evidence="1" type="ordered locus">TSIB_0078</name>
</gene>
<accession>C6A0K1</accession>
<protein>
    <submittedName>
        <fullName evidence="1">Uncharacterized protein</fullName>
    </submittedName>
</protein>
<dbReference type="EMBL" id="CP001463">
    <property type="protein sequence ID" value="ACS89146.1"/>
    <property type="molecule type" value="Genomic_DNA"/>
</dbReference>
<dbReference type="AlphaFoldDB" id="C6A0K1"/>
<dbReference type="HOGENOM" id="CLU_219596_0_0_2"/>
<dbReference type="STRING" id="604354.TSIB_0078"/>
<sequence length="38" mass="4918">MLRKLFNEWKAKCPFVRAIEKWRFERKKNKFEFKRKLS</sequence>
<dbReference type="KEGG" id="tsi:TSIB_0078"/>
<organism evidence="1 2">
    <name type="scientific">Thermococcus sibiricus (strain DSM 12597 / MM 739)</name>
    <dbReference type="NCBI Taxonomy" id="604354"/>
    <lineage>
        <taxon>Archaea</taxon>
        <taxon>Methanobacteriati</taxon>
        <taxon>Methanobacteriota</taxon>
        <taxon>Thermococci</taxon>
        <taxon>Thermococcales</taxon>
        <taxon>Thermococcaceae</taxon>
        <taxon>Thermococcus</taxon>
    </lineage>
</organism>
<dbReference type="Proteomes" id="UP000009079">
    <property type="component" value="Chromosome"/>
</dbReference>
<proteinExistence type="predicted"/>
<keyword evidence="2" id="KW-1185">Reference proteome</keyword>